<dbReference type="SUPFAM" id="SSF102114">
    <property type="entry name" value="Radical SAM enzymes"/>
    <property type="match status" value="1"/>
</dbReference>
<keyword evidence="2" id="KW-0479">Metal-binding</keyword>
<dbReference type="Proteomes" id="UP000253303">
    <property type="component" value="Unassembled WGS sequence"/>
</dbReference>
<protein>
    <submittedName>
        <fullName evidence="6">Radical SAM protein</fullName>
    </submittedName>
</protein>
<dbReference type="Gene3D" id="3.20.20.70">
    <property type="entry name" value="Aldolase class I"/>
    <property type="match status" value="1"/>
</dbReference>
<dbReference type="PANTHER" id="PTHR11228">
    <property type="entry name" value="RADICAL SAM DOMAIN PROTEIN"/>
    <property type="match status" value="1"/>
</dbReference>
<dbReference type="GO" id="GO:0051536">
    <property type="term" value="F:iron-sulfur cluster binding"/>
    <property type="evidence" value="ECO:0007669"/>
    <property type="project" value="UniProtKB-KW"/>
</dbReference>
<dbReference type="InterPro" id="IPR007197">
    <property type="entry name" value="rSAM"/>
</dbReference>
<dbReference type="SMART" id="SM00729">
    <property type="entry name" value="Elp3"/>
    <property type="match status" value="1"/>
</dbReference>
<evidence type="ECO:0000313" key="6">
    <source>
        <dbReference type="EMBL" id="RBQ15569.1"/>
    </source>
</evidence>
<dbReference type="GO" id="GO:0003824">
    <property type="term" value="F:catalytic activity"/>
    <property type="evidence" value="ECO:0007669"/>
    <property type="project" value="InterPro"/>
</dbReference>
<gene>
    <name evidence="6" type="ORF">DP939_34920</name>
</gene>
<dbReference type="InterPro" id="IPR050377">
    <property type="entry name" value="Radical_SAM_PqqE_MftC-like"/>
</dbReference>
<keyword evidence="4" id="KW-0411">Iron-sulfur</keyword>
<dbReference type="InterPro" id="IPR006638">
    <property type="entry name" value="Elp3/MiaA/NifB-like_rSAM"/>
</dbReference>
<feature type="domain" description="Radical SAM core" evidence="5">
    <location>
        <begin position="80"/>
        <end position="288"/>
    </location>
</feature>
<dbReference type="InterPro" id="IPR013785">
    <property type="entry name" value="Aldolase_TIM"/>
</dbReference>
<name>A0A366LQ79_9ACTN</name>
<reference evidence="6 7" key="1">
    <citation type="submission" date="2018-06" db="EMBL/GenBank/DDBJ databases">
        <title>Sphaerisporangium craniellae sp. nov., isolated from a marine sponge in the South China Sea.</title>
        <authorList>
            <person name="Li L."/>
        </authorList>
    </citation>
    <scope>NUCLEOTIDE SEQUENCE [LARGE SCALE GENOMIC DNA]</scope>
    <source>
        <strain evidence="6 7">LHW63015</strain>
    </source>
</reference>
<dbReference type="Pfam" id="PF04055">
    <property type="entry name" value="Radical_SAM"/>
    <property type="match status" value="1"/>
</dbReference>
<keyword evidence="1" id="KW-0949">S-adenosyl-L-methionine</keyword>
<evidence type="ECO:0000256" key="1">
    <source>
        <dbReference type="ARBA" id="ARBA00022691"/>
    </source>
</evidence>
<proteinExistence type="predicted"/>
<organism evidence="6 7">
    <name type="scientific">Spongiactinospora rosea</name>
    <dbReference type="NCBI Taxonomy" id="2248750"/>
    <lineage>
        <taxon>Bacteria</taxon>
        <taxon>Bacillati</taxon>
        <taxon>Actinomycetota</taxon>
        <taxon>Actinomycetes</taxon>
        <taxon>Streptosporangiales</taxon>
        <taxon>Streptosporangiaceae</taxon>
        <taxon>Spongiactinospora</taxon>
    </lineage>
</organism>
<evidence type="ECO:0000256" key="2">
    <source>
        <dbReference type="ARBA" id="ARBA00022723"/>
    </source>
</evidence>
<dbReference type="EMBL" id="QMEY01000022">
    <property type="protein sequence ID" value="RBQ15569.1"/>
    <property type="molecule type" value="Genomic_DNA"/>
</dbReference>
<dbReference type="SFLD" id="SFLDS00029">
    <property type="entry name" value="Radical_SAM"/>
    <property type="match status" value="1"/>
</dbReference>
<dbReference type="PANTHER" id="PTHR11228:SF7">
    <property type="entry name" value="PQQA PEPTIDE CYCLASE"/>
    <property type="match status" value="1"/>
</dbReference>
<dbReference type="InterPro" id="IPR058240">
    <property type="entry name" value="rSAM_sf"/>
</dbReference>
<dbReference type="CDD" id="cd01335">
    <property type="entry name" value="Radical_SAM"/>
    <property type="match status" value="1"/>
</dbReference>
<accession>A0A366LQ79</accession>
<dbReference type="OrthoDB" id="9782387at2"/>
<comment type="caution">
    <text evidence="6">The sequence shown here is derived from an EMBL/GenBank/DDBJ whole genome shotgun (WGS) entry which is preliminary data.</text>
</comment>
<evidence type="ECO:0000259" key="5">
    <source>
        <dbReference type="PROSITE" id="PS51918"/>
    </source>
</evidence>
<dbReference type="PROSITE" id="PS51918">
    <property type="entry name" value="RADICAL_SAM"/>
    <property type="match status" value="1"/>
</dbReference>
<sequence>MPTGKVIEPPYLTAHQNSLTPRVRRGLSVPHVPWEQPYENAERAVPSAPPPVLSPRGGSFVKRLVLDTHAASCYFRTSVAGEGRKALVQITERCNLHCAHCFVSSGDWGQHMRLDDLVQTVFPRLQRARVQRLTLTGGEPFAHPHIMDICRAVADLGLPLGICTNATQTTTEQITTLADLGNVHVNVSFDGFRRESHGKFRGNLASFDTTLATARAFAEAGLLQGLLSTPNALTDAEEFAALCVFAVEVGAEYVLMNPLSAFGRGVKSQGRLAAGTTTMRAIYDLTERYRAQGIDVVHIRFPNDDGKPLSGCDAGRLIYVFADGATAVCPYLVFAARTPHSQYPDSDFLVGNILHEEVAPALDDYDLAGKLRMGTNPTCPSCSLNDSCGKGCPAAVISQRQRIGEVDTEQCPITEQPLLQITPRRS</sequence>
<evidence type="ECO:0000256" key="3">
    <source>
        <dbReference type="ARBA" id="ARBA00023004"/>
    </source>
</evidence>
<evidence type="ECO:0000256" key="4">
    <source>
        <dbReference type="ARBA" id="ARBA00023014"/>
    </source>
</evidence>
<evidence type="ECO:0000313" key="7">
    <source>
        <dbReference type="Proteomes" id="UP000253303"/>
    </source>
</evidence>
<dbReference type="SFLD" id="SFLDG01067">
    <property type="entry name" value="SPASM/twitch_domain_containing"/>
    <property type="match status" value="1"/>
</dbReference>
<dbReference type="GO" id="GO:0046872">
    <property type="term" value="F:metal ion binding"/>
    <property type="evidence" value="ECO:0007669"/>
    <property type="project" value="UniProtKB-KW"/>
</dbReference>
<keyword evidence="7" id="KW-1185">Reference proteome</keyword>
<keyword evidence="3" id="KW-0408">Iron</keyword>
<dbReference type="AlphaFoldDB" id="A0A366LQ79"/>